<sequence length="95" mass="10906">FNWPGFTNVAPDLAAAMRYNPHLKVQIENGYYDLATPFYATEYTVEHMGLPPALQKNISLNFYDCGHMLYEQPQSIKELHANLVKFIRGTDQGNR</sequence>
<evidence type="ECO:0000313" key="1">
    <source>
        <dbReference type="EMBL" id="EQD48856.1"/>
    </source>
</evidence>
<dbReference type="InterPro" id="IPR029058">
    <property type="entry name" value="AB_hydrolase_fold"/>
</dbReference>
<dbReference type="GO" id="GO:0004180">
    <property type="term" value="F:carboxypeptidase activity"/>
    <property type="evidence" value="ECO:0007669"/>
    <property type="project" value="UniProtKB-KW"/>
</dbReference>
<keyword evidence="1" id="KW-0645">Protease</keyword>
<protein>
    <submittedName>
        <fullName evidence="1">Peptidase S10 serine carboxypeptidase</fullName>
    </submittedName>
</protein>
<keyword evidence="1" id="KW-0121">Carboxypeptidase</keyword>
<reference evidence="1" key="2">
    <citation type="journal article" date="2014" name="ISME J.">
        <title>Microbial stratification in low pH oxic and suboxic macroscopic growths along an acid mine drainage.</title>
        <authorList>
            <person name="Mendez-Garcia C."/>
            <person name="Mesa V."/>
            <person name="Sprenger R.R."/>
            <person name="Richter M."/>
            <person name="Diez M.S."/>
            <person name="Solano J."/>
            <person name="Bargiela R."/>
            <person name="Golyshina O.V."/>
            <person name="Manteca A."/>
            <person name="Ramos J.L."/>
            <person name="Gallego J.R."/>
            <person name="Llorente I."/>
            <person name="Martins Dos Santos V.A."/>
            <person name="Jensen O.N."/>
            <person name="Pelaez A.I."/>
            <person name="Sanchez J."/>
            <person name="Ferrer M."/>
        </authorList>
    </citation>
    <scope>NUCLEOTIDE SEQUENCE</scope>
</reference>
<comment type="caution">
    <text evidence="1">The sequence shown here is derived from an EMBL/GenBank/DDBJ whole genome shotgun (WGS) entry which is preliminary data.</text>
</comment>
<keyword evidence="1" id="KW-0378">Hydrolase</keyword>
<dbReference type="AlphaFoldDB" id="T0ZKK8"/>
<reference evidence="1" key="1">
    <citation type="submission" date="2013-08" db="EMBL/GenBank/DDBJ databases">
        <authorList>
            <person name="Mendez C."/>
            <person name="Richter M."/>
            <person name="Ferrer M."/>
            <person name="Sanchez J."/>
        </authorList>
    </citation>
    <scope>NUCLEOTIDE SEQUENCE</scope>
</reference>
<accession>T0ZKK8</accession>
<dbReference type="SUPFAM" id="SSF53474">
    <property type="entry name" value="alpha/beta-Hydrolases"/>
    <property type="match status" value="1"/>
</dbReference>
<proteinExistence type="predicted"/>
<feature type="non-terminal residue" evidence="1">
    <location>
        <position position="1"/>
    </location>
</feature>
<dbReference type="EMBL" id="AUZX01010195">
    <property type="protein sequence ID" value="EQD48856.1"/>
    <property type="molecule type" value="Genomic_DNA"/>
</dbReference>
<gene>
    <name evidence="1" type="ORF">B1A_13900</name>
</gene>
<name>T0ZKK8_9ZZZZ</name>
<organism evidence="1">
    <name type="scientific">mine drainage metagenome</name>
    <dbReference type="NCBI Taxonomy" id="410659"/>
    <lineage>
        <taxon>unclassified sequences</taxon>
        <taxon>metagenomes</taxon>
        <taxon>ecological metagenomes</taxon>
    </lineage>
</organism>